<protein>
    <submittedName>
        <fullName evidence="9">MMPL family transporter</fullName>
    </submittedName>
</protein>
<dbReference type="PANTHER" id="PTHR33406:SF13">
    <property type="entry name" value="MEMBRANE PROTEIN YDFJ"/>
    <property type="match status" value="1"/>
</dbReference>
<feature type="coiled-coil region" evidence="6">
    <location>
        <begin position="220"/>
        <end position="247"/>
    </location>
</feature>
<feature type="transmembrane region" description="Helical" evidence="7">
    <location>
        <begin position="657"/>
        <end position="675"/>
    </location>
</feature>
<accession>A0A507ZUD0</accession>
<evidence type="ECO:0000256" key="7">
    <source>
        <dbReference type="SAM" id="Phobius"/>
    </source>
</evidence>
<dbReference type="Gene3D" id="1.20.1640.10">
    <property type="entry name" value="Multidrug efflux transporter AcrB transmembrane domain"/>
    <property type="match status" value="2"/>
</dbReference>
<evidence type="ECO:0000259" key="8">
    <source>
        <dbReference type="PROSITE" id="PS50156"/>
    </source>
</evidence>
<dbReference type="AlphaFoldDB" id="A0A507ZUD0"/>
<feature type="transmembrane region" description="Helical" evidence="7">
    <location>
        <begin position="292"/>
        <end position="312"/>
    </location>
</feature>
<dbReference type="GO" id="GO:0005886">
    <property type="term" value="C:plasma membrane"/>
    <property type="evidence" value="ECO:0007669"/>
    <property type="project" value="UniProtKB-SubCell"/>
</dbReference>
<evidence type="ECO:0000313" key="9">
    <source>
        <dbReference type="EMBL" id="TQD40201.1"/>
    </source>
</evidence>
<feature type="transmembrane region" description="Helical" evidence="7">
    <location>
        <begin position="266"/>
        <end position="285"/>
    </location>
</feature>
<evidence type="ECO:0000256" key="2">
    <source>
        <dbReference type="ARBA" id="ARBA00022475"/>
    </source>
</evidence>
<dbReference type="EMBL" id="VIAR01000002">
    <property type="protein sequence ID" value="TQD40201.1"/>
    <property type="molecule type" value="Genomic_DNA"/>
</dbReference>
<evidence type="ECO:0000256" key="6">
    <source>
        <dbReference type="SAM" id="Coils"/>
    </source>
</evidence>
<feature type="domain" description="SSD" evidence="8">
    <location>
        <begin position="290"/>
        <end position="409"/>
    </location>
</feature>
<keyword evidence="5 7" id="KW-0472">Membrane</keyword>
<dbReference type="Pfam" id="PF03176">
    <property type="entry name" value="MMPL"/>
    <property type="match status" value="2"/>
</dbReference>
<keyword evidence="10" id="KW-1185">Reference proteome</keyword>
<dbReference type="PANTHER" id="PTHR33406">
    <property type="entry name" value="MEMBRANE PROTEIN MJ1562-RELATED"/>
    <property type="match status" value="1"/>
</dbReference>
<dbReference type="RefSeq" id="WP_141420731.1">
    <property type="nucleotide sequence ID" value="NZ_VIAR01000002.1"/>
</dbReference>
<keyword evidence="3 7" id="KW-0812">Transmembrane</keyword>
<dbReference type="SUPFAM" id="SSF82866">
    <property type="entry name" value="Multidrug efflux transporter AcrB transmembrane domain"/>
    <property type="match status" value="2"/>
</dbReference>
<gene>
    <name evidence="9" type="ORF">FKR84_03100</name>
</gene>
<feature type="transmembrane region" description="Helical" evidence="7">
    <location>
        <begin position="384"/>
        <end position="407"/>
    </location>
</feature>
<organism evidence="9 10">
    <name type="scientific">Haloflavibacter putidus</name>
    <dbReference type="NCBI Taxonomy" id="2576776"/>
    <lineage>
        <taxon>Bacteria</taxon>
        <taxon>Pseudomonadati</taxon>
        <taxon>Bacteroidota</taxon>
        <taxon>Flavobacteriia</taxon>
        <taxon>Flavobacteriales</taxon>
        <taxon>Flavobacteriaceae</taxon>
        <taxon>Haloflavibacter</taxon>
    </lineage>
</organism>
<dbReference type="Proteomes" id="UP000317169">
    <property type="component" value="Unassembled WGS sequence"/>
</dbReference>
<feature type="transmembrane region" description="Helical" evidence="7">
    <location>
        <begin position="682"/>
        <end position="703"/>
    </location>
</feature>
<dbReference type="InterPro" id="IPR000731">
    <property type="entry name" value="SSD"/>
</dbReference>
<dbReference type="InterPro" id="IPR050545">
    <property type="entry name" value="Mycobact_MmpL"/>
</dbReference>
<evidence type="ECO:0000313" key="10">
    <source>
        <dbReference type="Proteomes" id="UP000317169"/>
    </source>
</evidence>
<feature type="transmembrane region" description="Helical" evidence="7">
    <location>
        <begin position="709"/>
        <end position="729"/>
    </location>
</feature>
<name>A0A507ZUD0_9FLAO</name>
<evidence type="ECO:0000256" key="1">
    <source>
        <dbReference type="ARBA" id="ARBA00004651"/>
    </source>
</evidence>
<keyword evidence="4 7" id="KW-1133">Transmembrane helix</keyword>
<evidence type="ECO:0000256" key="5">
    <source>
        <dbReference type="ARBA" id="ARBA00023136"/>
    </source>
</evidence>
<feature type="transmembrane region" description="Helical" evidence="7">
    <location>
        <begin position="770"/>
        <end position="799"/>
    </location>
</feature>
<feature type="transmembrane region" description="Helical" evidence="7">
    <location>
        <begin position="432"/>
        <end position="449"/>
    </location>
</feature>
<dbReference type="InterPro" id="IPR004869">
    <property type="entry name" value="MMPL_dom"/>
</dbReference>
<keyword evidence="2" id="KW-1003">Cell membrane</keyword>
<evidence type="ECO:0000256" key="4">
    <source>
        <dbReference type="ARBA" id="ARBA00022989"/>
    </source>
</evidence>
<proteinExistence type="predicted"/>
<dbReference type="PROSITE" id="PS50156">
    <property type="entry name" value="SSD"/>
    <property type="match status" value="1"/>
</dbReference>
<evidence type="ECO:0000256" key="3">
    <source>
        <dbReference type="ARBA" id="ARBA00022692"/>
    </source>
</evidence>
<sequence>MGTFFYKIFEIIRKNRLPAFIAFLVLLSGMTFFASRLNFTEEITQLIPKSKESQKLQEVLNTVNFSDKVIVNIQAKGTATREDLTAYAETFLQTIKASPHIANIQGKVPQDNVLQTYTFVNEHLPLFLNEKDYQVIEKRLAKDSISKRVGQAYRSLTSPAGMFSKQFLLKDPLGFTNLGLEKLKTLQFSSGFTLYNNFLITQDGKNLLLFITPTEEAKSAKNSEIFAQELRKTLNKLNQKKPNVTAEAVGAILYSVANARQIKKDIFTSVGIALGVLIIILIWFYRKIYIPFLLLLPSVFGGITALFFLFLFQSEVSLIALGIGSVLIGISLDYSLHILTHYRANPKVKELYARVSKPVLLSSFTTASAFLCLGFIDSPALNDLGYFAAISVVTTAIYALLFLPHLYKPKENFANRKTVLDKFAQYAFHKNIYLLIGTGIVFIAALFYFQKVSFTSNLSKLNYQPTYLKQAEKNLDSVANMHGKNIYVISHAKTLEKALLKNSQLFEELETAKKEKEILSYASVGQVVLPKAKQEEKIKKWQNFWNNQRLNNLEKRLSLAVKETGFKASSFNDFKNKLKKTYKPIGIAKYTKLEALSLNEFIDSSATKALYTVLSTAKSLQENAEEFRERFRKEENLLLINRKSLNESLLGNLKSQFNNLVLYSLAAVFLLLLLVNRSLKWGLLTMLPIAITWVIALGIMYWLKIEFNIFNIIITSFIFGLGIDYSIFISNGLRYEKENLATYKTSIFLSVITTILGIGVLIFAKHPALHSVAAISVIGILCVSFVTICVQPFLFKVFFKRIDSVKKKTDSN</sequence>
<keyword evidence="6" id="KW-0175">Coiled coil</keyword>
<feature type="transmembrane region" description="Helical" evidence="7">
    <location>
        <begin position="318"/>
        <end position="339"/>
    </location>
</feature>
<feature type="transmembrane region" description="Helical" evidence="7">
    <location>
        <begin position="741"/>
        <end position="764"/>
    </location>
</feature>
<dbReference type="OrthoDB" id="9803035at2"/>
<feature type="transmembrane region" description="Helical" evidence="7">
    <location>
        <begin position="359"/>
        <end position="378"/>
    </location>
</feature>
<reference evidence="9 10" key="1">
    <citation type="submission" date="2019-06" db="EMBL/GenBank/DDBJ databases">
        <title>Flavibacter putida gen. nov., sp. nov., a novel marine bacterium of the family Flavobacteriaceae isolated from coastal seawater.</title>
        <authorList>
            <person name="Feng X."/>
        </authorList>
    </citation>
    <scope>NUCLEOTIDE SEQUENCE [LARGE SCALE GENOMIC DNA]</scope>
    <source>
        <strain evidence="9 10">PLHSN227</strain>
    </source>
</reference>
<comment type="caution">
    <text evidence="9">The sequence shown here is derived from an EMBL/GenBank/DDBJ whole genome shotgun (WGS) entry which is preliminary data.</text>
</comment>
<comment type="subcellular location">
    <subcellularLocation>
        <location evidence="1">Cell membrane</location>
        <topology evidence="1">Multi-pass membrane protein</topology>
    </subcellularLocation>
</comment>